<protein>
    <recommendedName>
        <fullName evidence="1">DNA topoisomerase type IA zn finger domain-containing protein</fullName>
    </recommendedName>
</protein>
<dbReference type="AlphaFoldDB" id="A0A418YJ38"/>
<keyword evidence="3" id="KW-1185">Reference proteome</keyword>
<dbReference type="Gene3D" id="3.30.65.10">
    <property type="entry name" value="Bacterial Topoisomerase I, domain 1"/>
    <property type="match status" value="3"/>
</dbReference>
<feature type="domain" description="DNA topoisomerase type IA zn finger" evidence="1">
    <location>
        <begin position="110"/>
        <end position="148"/>
    </location>
</feature>
<dbReference type="GO" id="GO:0003677">
    <property type="term" value="F:DNA binding"/>
    <property type="evidence" value="ECO:0007669"/>
    <property type="project" value="InterPro"/>
</dbReference>
<dbReference type="GO" id="GO:0005694">
    <property type="term" value="C:chromosome"/>
    <property type="evidence" value="ECO:0007669"/>
    <property type="project" value="InterPro"/>
</dbReference>
<dbReference type="GO" id="GO:0003917">
    <property type="term" value="F:DNA topoisomerase type I (single strand cut, ATP-independent) activity"/>
    <property type="evidence" value="ECO:0007669"/>
    <property type="project" value="InterPro"/>
</dbReference>
<feature type="domain" description="DNA topoisomerase type IA zn finger" evidence="1">
    <location>
        <begin position="68"/>
        <end position="103"/>
    </location>
</feature>
<reference evidence="2 3" key="2">
    <citation type="submission" date="2019-01" db="EMBL/GenBank/DDBJ databases">
        <title>Motilimonas pumilus sp. nov., isolated from the gut of sea cucumber (Apostichopus japonicus).</title>
        <authorList>
            <person name="Wang F.-Q."/>
            <person name="Ren L.-H."/>
            <person name="Lin Y.-W."/>
            <person name="Sun G.-H."/>
            <person name="Du Z.-J."/>
            <person name="Zhao J.-X."/>
            <person name="Liu X.-J."/>
            <person name="Liu L.-J."/>
        </authorList>
    </citation>
    <scope>NUCLEOTIDE SEQUENCE [LARGE SCALE GENOMIC DNA]</scope>
    <source>
        <strain evidence="2 3">PLHSC7-2</strain>
    </source>
</reference>
<evidence type="ECO:0000313" key="3">
    <source>
        <dbReference type="Proteomes" id="UP000283255"/>
    </source>
</evidence>
<dbReference type="OrthoDB" id="6412825at2"/>
<dbReference type="EMBL" id="QZCH01000002">
    <property type="protein sequence ID" value="RJG50666.1"/>
    <property type="molecule type" value="Genomic_DNA"/>
</dbReference>
<proteinExistence type="predicted"/>
<dbReference type="RefSeq" id="WP_119909467.1">
    <property type="nucleotide sequence ID" value="NZ_QZCH01000002.1"/>
</dbReference>
<dbReference type="PANTHER" id="PTHR42785">
    <property type="entry name" value="DNA TOPOISOMERASE, TYPE IA, CORE"/>
    <property type="match status" value="1"/>
</dbReference>
<dbReference type="InterPro" id="IPR000380">
    <property type="entry name" value="Topo_IA"/>
</dbReference>
<dbReference type="PANTHER" id="PTHR42785:SF1">
    <property type="entry name" value="DNA TOPOISOMERASE"/>
    <property type="match status" value="1"/>
</dbReference>
<dbReference type="InterPro" id="IPR013498">
    <property type="entry name" value="Topo_IA_Znf"/>
</dbReference>
<accession>A0A418YJ38</accession>
<dbReference type="SUPFAM" id="SSF57783">
    <property type="entry name" value="Zinc beta-ribbon"/>
    <property type="match status" value="3"/>
</dbReference>
<dbReference type="GO" id="GO:0006265">
    <property type="term" value="P:DNA topological change"/>
    <property type="evidence" value="ECO:0007669"/>
    <property type="project" value="InterPro"/>
</dbReference>
<evidence type="ECO:0000313" key="2">
    <source>
        <dbReference type="EMBL" id="RJG50666.1"/>
    </source>
</evidence>
<sequence length="186" mass="20717">MSKIDQQLFSAHEHALEKEYETCPQCGQSLQVKNSQHGPFLGCSAYPECDFKRPLQQHGDITKVLTGSSCPLCQHELALKQGRYGMFVGCTQFPECQHIASLSQATATDIACPNCKSGHLVQRKSRFGKLFYACDSYPKCKYAVNEPPVAQPCPECDWPILTVKKTAAGKRLVCPQKQCKYKSEPI</sequence>
<dbReference type="Pfam" id="PF01396">
    <property type="entry name" value="Zn_ribbon_Top1"/>
    <property type="match status" value="3"/>
</dbReference>
<feature type="domain" description="DNA topoisomerase type IA zn finger" evidence="1">
    <location>
        <begin position="21"/>
        <end position="57"/>
    </location>
</feature>
<evidence type="ECO:0000259" key="1">
    <source>
        <dbReference type="Pfam" id="PF01396"/>
    </source>
</evidence>
<reference evidence="2 3" key="1">
    <citation type="submission" date="2018-09" db="EMBL/GenBank/DDBJ databases">
        <authorList>
            <person name="Wang F."/>
        </authorList>
    </citation>
    <scope>NUCLEOTIDE SEQUENCE [LARGE SCALE GENOMIC DNA]</scope>
    <source>
        <strain evidence="2 3">PLHSC7-2</strain>
    </source>
</reference>
<organism evidence="2 3">
    <name type="scientific">Motilimonas pumila</name>
    <dbReference type="NCBI Taxonomy" id="2303987"/>
    <lineage>
        <taxon>Bacteria</taxon>
        <taxon>Pseudomonadati</taxon>
        <taxon>Pseudomonadota</taxon>
        <taxon>Gammaproteobacteria</taxon>
        <taxon>Alteromonadales</taxon>
        <taxon>Alteromonadales genera incertae sedis</taxon>
        <taxon>Motilimonas</taxon>
    </lineage>
</organism>
<dbReference type="Proteomes" id="UP000283255">
    <property type="component" value="Unassembled WGS sequence"/>
</dbReference>
<name>A0A418YJ38_9GAMM</name>
<gene>
    <name evidence="2" type="ORF">D1Z90_04115</name>
</gene>
<comment type="caution">
    <text evidence="2">The sequence shown here is derived from an EMBL/GenBank/DDBJ whole genome shotgun (WGS) entry which is preliminary data.</text>
</comment>